<accession>B0CTF2</accession>
<keyword evidence="2" id="KW-1185">Reference proteome</keyword>
<protein>
    <submittedName>
        <fullName evidence="1">Predicted protein</fullName>
    </submittedName>
</protein>
<dbReference type="HOGENOM" id="CLU_2996849_0_0_1"/>
<reference evidence="1 2" key="1">
    <citation type="journal article" date="2008" name="Nature">
        <title>The genome of Laccaria bicolor provides insights into mycorrhizal symbiosis.</title>
        <authorList>
            <person name="Martin F."/>
            <person name="Aerts A."/>
            <person name="Ahren D."/>
            <person name="Brun A."/>
            <person name="Danchin E.G.J."/>
            <person name="Duchaussoy F."/>
            <person name="Gibon J."/>
            <person name="Kohler A."/>
            <person name="Lindquist E."/>
            <person name="Pereda V."/>
            <person name="Salamov A."/>
            <person name="Shapiro H.J."/>
            <person name="Wuyts J."/>
            <person name="Blaudez D."/>
            <person name="Buee M."/>
            <person name="Brokstein P."/>
            <person name="Canbaeck B."/>
            <person name="Cohen D."/>
            <person name="Courty P.E."/>
            <person name="Coutinho P.M."/>
            <person name="Delaruelle C."/>
            <person name="Detter J.C."/>
            <person name="Deveau A."/>
            <person name="DiFazio S."/>
            <person name="Duplessis S."/>
            <person name="Fraissinet-Tachet L."/>
            <person name="Lucic E."/>
            <person name="Frey-Klett P."/>
            <person name="Fourrey C."/>
            <person name="Feussner I."/>
            <person name="Gay G."/>
            <person name="Grimwood J."/>
            <person name="Hoegger P.J."/>
            <person name="Jain P."/>
            <person name="Kilaru S."/>
            <person name="Labbe J."/>
            <person name="Lin Y.C."/>
            <person name="Legue V."/>
            <person name="Le Tacon F."/>
            <person name="Marmeisse R."/>
            <person name="Melayah D."/>
            <person name="Montanini B."/>
            <person name="Muratet M."/>
            <person name="Nehls U."/>
            <person name="Niculita-Hirzel H."/>
            <person name="Oudot-Le Secq M.P."/>
            <person name="Peter M."/>
            <person name="Quesneville H."/>
            <person name="Rajashekar B."/>
            <person name="Reich M."/>
            <person name="Rouhier N."/>
            <person name="Schmutz J."/>
            <person name="Yin T."/>
            <person name="Chalot M."/>
            <person name="Henrissat B."/>
            <person name="Kuees U."/>
            <person name="Lucas S."/>
            <person name="Van de Peer Y."/>
            <person name="Podila G.K."/>
            <person name="Polle A."/>
            <person name="Pukkila P.J."/>
            <person name="Richardson P.M."/>
            <person name="Rouze P."/>
            <person name="Sanders I.R."/>
            <person name="Stajich J.E."/>
            <person name="Tunlid A."/>
            <person name="Tuskan G."/>
            <person name="Grigoriev I.V."/>
        </authorList>
    </citation>
    <scope>NUCLEOTIDE SEQUENCE [LARGE SCALE GENOMIC DNA]</scope>
    <source>
        <strain evidence="2">S238N-H82 / ATCC MYA-4686</strain>
    </source>
</reference>
<gene>
    <name evidence="1" type="ORF">LACBIDRAFT_305104</name>
</gene>
<dbReference type="EMBL" id="DS547092">
    <property type="protein sequence ID" value="EDR13907.1"/>
    <property type="molecule type" value="Genomic_DNA"/>
</dbReference>
<evidence type="ECO:0000313" key="2">
    <source>
        <dbReference type="Proteomes" id="UP000001194"/>
    </source>
</evidence>
<dbReference type="AlphaFoldDB" id="B0CTF2"/>
<dbReference type="KEGG" id="lbc:LACBIDRAFT_305104"/>
<proteinExistence type="predicted"/>
<dbReference type="Proteomes" id="UP000001194">
    <property type="component" value="Unassembled WGS sequence"/>
</dbReference>
<name>B0CTF2_LACBS</name>
<dbReference type="RefSeq" id="XP_001874466.1">
    <property type="nucleotide sequence ID" value="XM_001874431.1"/>
</dbReference>
<dbReference type="InParanoid" id="B0CTF2"/>
<evidence type="ECO:0000313" key="1">
    <source>
        <dbReference type="EMBL" id="EDR13907.1"/>
    </source>
</evidence>
<dbReference type="GeneID" id="6070917"/>
<sequence length="57" mass="6711">MPITDFFSGHLFCTPLKHMLWPFLLKNENQLNQLHLGGYQLHLGGYNGFEKSLFFIR</sequence>
<organism evidence="2">
    <name type="scientific">Laccaria bicolor (strain S238N-H82 / ATCC MYA-4686)</name>
    <name type="common">Bicoloured deceiver</name>
    <name type="synonym">Laccaria laccata var. bicolor</name>
    <dbReference type="NCBI Taxonomy" id="486041"/>
    <lineage>
        <taxon>Eukaryota</taxon>
        <taxon>Fungi</taxon>
        <taxon>Dikarya</taxon>
        <taxon>Basidiomycota</taxon>
        <taxon>Agaricomycotina</taxon>
        <taxon>Agaricomycetes</taxon>
        <taxon>Agaricomycetidae</taxon>
        <taxon>Agaricales</taxon>
        <taxon>Agaricineae</taxon>
        <taxon>Hydnangiaceae</taxon>
        <taxon>Laccaria</taxon>
    </lineage>
</organism>